<accession>A0AAV0MHK6</accession>
<evidence type="ECO:0000313" key="2">
    <source>
        <dbReference type="Proteomes" id="UP001154282"/>
    </source>
</evidence>
<keyword evidence="2" id="KW-1185">Reference proteome</keyword>
<dbReference type="Proteomes" id="UP001154282">
    <property type="component" value="Unassembled WGS sequence"/>
</dbReference>
<sequence length="53" mass="5736">RCSTKVPCLCQHSPAPAEWSKESSEGSLSSRELCSARRSGRAAAKRVCRLVSD</sequence>
<reference evidence="1" key="1">
    <citation type="submission" date="2022-08" db="EMBL/GenBank/DDBJ databases">
        <authorList>
            <person name="Gutierrez-Valencia J."/>
        </authorList>
    </citation>
    <scope>NUCLEOTIDE SEQUENCE</scope>
</reference>
<comment type="caution">
    <text evidence="1">The sequence shown here is derived from an EMBL/GenBank/DDBJ whole genome shotgun (WGS) entry which is preliminary data.</text>
</comment>
<name>A0AAV0MHK6_9ROSI</name>
<proteinExistence type="predicted"/>
<protein>
    <submittedName>
        <fullName evidence="1">Uncharacterized protein</fullName>
    </submittedName>
</protein>
<organism evidence="1 2">
    <name type="scientific">Linum tenue</name>
    <dbReference type="NCBI Taxonomy" id="586396"/>
    <lineage>
        <taxon>Eukaryota</taxon>
        <taxon>Viridiplantae</taxon>
        <taxon>Streptophyta</taxon>
        <taxon>Embryophyta</taxon>
        <taxon>Tracheophyta</taxon>
        <taxon>Spermatophyta</taxon>
        <taxon>Magnoliopsida</taxon>
        <taxon>eudicotyledons</taxon>
        <taxon>Gunneridae</taxon>
        <taxon>Pentapetalae</taxon>
        <taxon>rosids</taxon>
        <taxon>fabids</taxon>
        <taxon>Malpighiales</taxon>
        <taxon>Linaceae</taxon>
        <taxon>Linum</taxon>
    </lineage>
</organism>
<gene>
    <name evidence="1" type="ORF">LITE_LOCUS28355</name>
</gene>
<dbReference type="AlphaFoldDB" id="A0AAV0MHK6"/>
<evidence type="ECO:0000313" key="1">
    <source>
        <dbReference type="EMBL" id="CAI0444988.1"/>
    </source>
</evidence>
<dbReference type="EMBL" id="CAMGYJ010000007">
    <property type="protein sequence ID" value="CAI0444988.1"/>
    <property type="molecule type" value="Genomic_DNA"/>
</dbReference>
<feature type="non-terminal residue" evidence="1">
    <location>
        <position position="1"/>
    </location>
</feature>